<dbReference type="SUPFAM" id="SSF51230">
    <property type="entry name" value="Single hybrid motif"/>
    <property type="match status" value="1"/>
</dbReference>
<feature type="signal peptide" evidence="1">
    <location>
        <begin position="1"/>
        <end position="23"/>
    </location>
</feature>
<keyword evidence="1" id="KW-0732">Signal</keyword>
<keyword evidence="3" id="KW-1185">Reference proteome</keyword>
<dbReference type="PROSITE" id="PS51257">
    <property type="entry name" value="PROKAR_LIPOPROTEIN"/>
    <property type="match status" value="1"/>
</dbReference>
<dbReference type="PANTHER" id="PTHR30469:SF15">
    <property type="entry name" value="HLYD FAMILY OF SECRETION PROTEINS"/>
    <property type="match status" value="1"/>
</dbReference>
<reference evidence="2 3" key="1">
    <citation type="submission" date="2019-11" db="EMBL/GenBank/DDBJ databases">
        <title>Pedobacter sp. HMF7056 Genome sequencing and assembly.</title>
        <authorList>
            <person name="Kang H."/>
            <person name="Kim H."/>
            <person name="Joh K."/>
        </authorList>
    </citation>
    <scope>NUCLEOTIDE SEQUENCE [LARGE SCALE GENOMIC DNA]</scope>
    <source>
        <strain evidence="2 3">HMF7056</strain>
    </source>
</reference>
<dbReference type="RefSeq" id="WP_160905039.1">
    <property type="nucleotide sequence ID" value="NZ_WVHS01000001.1"/>
</dbReference>
<evidence type="ECO:0000313" key="3">
    <source>
        <dbReference type="Proteomes" id="UP000451233"/>
    </source>
</evidence>
<proteinExistence type="predicted"/>
<protein>
    <submittedName>
        <fullName evidence="2">HlyD family efflux transporter periplasmic adaptor subunit</fullName>
    </submittedName>
</protein>
<dbReference type="GO" id="GO:1990281">
    <property type="term" value="C:efflux pump complex"/>
    <property type="evidence" value="ECO:0007669"/>
    <property type="project" value="TreeGrafter"/>
</dbReference>
<dbReference type="AlphaFoldDB" id="A0A7K1XSY6"/>
<dbReference type="PANTHER" id="PTHR30469">
    <property type="entry name" value="MULTIDRUG RESISTANCE PROTEIN MDTA"/>
    <property type="match status" value="1"/>
</dbReference>
<evidence type="ECO:0000256" key="1">
    <source>
        <dbReference type="SAM" id="SignalP"/>
    </source>
</evidence>
<sequence>MKKRRILYLVFFFLLLQACSRPAGDTAEEEDIVTQTPVKVSTVTVGPLNDYEEFNATSAYLERSILKSMISGYITRAAVKPGDFVKQGQVIFQLITREARALGNSVNKLDSGFRFSGISVIRAAKSGYIAEVNHQLNDYVQEGEQLAVVNNGNSFVFLLDLPYESRKLLPANRYVELVLPDGEKLRGAVSEALPAVDSVSQTQRFSVRVNAAHPIPEKLIAKVRLMKSTSGSAQTIARSAVLTNETEDGFWVMKLINDTTAVKIPVEKGVQNDKVIELKSPRFSASDRIVISGNYGLADTAKVKIIR</sequence>
<organism evidence="2 3">
    <name type="scientific">Hufsiella ginkgonis</name>
    <dbReference type="NCBI Taxonomy" id="2695274"/>
    <lineage>
        <taxon>Bacteria</taxon>
        <taxon>Pseudomonadati</taxon>
        <taxon>Bacteroidota</taxon>
        <taxon>Sphingobacteriia</taxon>
        <taxon>Sphingobacteriales</taxon>
        <taxon>Sphingobacteriaceae</taxon>
        <taxon>Hufsiella</taxon>
    </lineage>
</organism>
<dbReference type="Gene3D" id="2.40.420.20">
    <property type="match status" value="1"/>
</dbReference>
<dbReference type="GO" id="GO:0015562">
    <property type="term" value="F:efflux transmembrane transporter activity"/>
    <property type="evidence" value="ECO:0007669"/>
    <property type="project" value="TreeGrafter"/>
</dbReference>
<dbReference type="EMBL" id="WVHS01000001">
    <property type="protein sequence ID" value="MXV14030.1"/>
    <property type="molecule type" value="Genomic_DNA"/>
</dbReference>
<comment type="caution">
    <text evidence="2">The sequence shown here is derived from an EMBL/GenBank/DDBJ whole genome shotgun (WGS) entry which is preliminary data.</text>
</comment>
<name>A0A7K1XSY6_9SPHI</name>
<dbReference type="Gene3D" id="2.40.50.100">
    <property type="match status" value="1"/>
</dbReference>
<feature type="chain" id="PRO_5029629743" evidence="1">
    <location>
        <begin position="24"/>
        <end position="307"/>
    </location>
</feature>
<evidence type="ECO:0000313" key="2">
    <source>
        <dbReference type="EMBL" id="MXV14030.1"/>
    </source>
</evidence>
<gene>
    <name evidence="2" type="ORF">GS398_01865</name>
</gene>
<dbReference type="InterPro" id="IPR011053">
    <property type="entry name" value="Single_hybrid_motif"/>
</dbReference>
<dbReference type="Proteomes" id="UP000451233">
    <property type="component" value="Unassembled WGS sequence"/>
</dbReference>
<accession>A0A7K1XSY6</accession>